<proteinExistence type="inferred from homology"/>
<dbReference type="PROSITE" id="PS00941">
    <property type="entry name" value="CARBOXYLESTERASE_B_2"/>
    <property type="match status" value="1"/>
</dbReference>
<dbReference type="InterPro" id="IPR019819">
    <property type="entry name" value="Carboxylesterase_B_CS"/>
</dbReference>
<dbReference type="GO" id="GO:0016787">
    <property type="term" value="F:hydrolase activity"/>
    <property type="evidence" value="ECO:0007669"/>
    <property type="project" value="UniProtKB-KW"/>
</dbReference>
<dbReference type="Proteomes" id="UP000265366">
    <property type="component" value="Unassembled WGS sequence"/>
</dbReference>
<comment type="caution">
    <text evidence="5">The sequence shown here is derived from an EMBL/GenBank/DDBJ whole genome shotgun (WGS) entry which is preliminary data.</text>
</comment>
<accession>A0A3A1P2C8</accession>
<keyword evidence="3" id="KW-0732">Signal</keyword>
<sequence length="524" mass="55200">MTMLKTTIASLAVLTAAFSTPTMAQVVTIDVGQVEGARADGIESWKGIPFAQPPVGDLRWRAPQPVEAWEGVYKATEFSNDCMQIPFAADAAPLGTPPAEDCLYLNVWRPEGTTADDRLPVMFWIYGGGFVNGGSSPAVYDGSELARQGVILVSFNYRLGRFGFFAHPALTEANEDNGLLGNYGYMDQVAALRWVQRNIAAFGGDPGKVTIFGESAGGGSVSMMMTSPMTRGLFDKAIVMSGGGRAGLRSTMPVHSDDGPDGEDAGLGFAEWAGIEGEGAEALAALRALPAEVLATGVGLAQQPVAPHSGPLIDGMVVLHPFDEVYAAGDAAPVPFMAGANTADIGFGPPLEGDVFAAHFGAHADQARAAYADLSDLPSAALQAAIYADEMMVEPARFMVQRMAASGQKTWHYRAGYVPEVMREEWASGLPHATEIPFFFRTIDARYPGEATAADHAASAAMSAAFVNFAKTGDPNGPGAPVWPVYDDTTRPVMLFGIDGNHGGEDPWRARLDVAEALAESAAD</sequence>
<name>A0A3A1P2C8_9SPHN</name>
<dbReference type="Gene3D" id="3.40.50.1820">
    <property type="entry name" value="alpha/beta hydrolase"/>
    <property type="match status" value="1"/>
</dbReference>
<dbReference type="EC" id="3.1.1.-" evidence="3"/>
<feature type="chain" id="PRO_5017098505" description="Carboxylic ester hydrolase" evidence="3">
    <location>
        <begin position="25"/>
        <end position="524"/>
    </location>
</feature>
<keyword evidence="6" id="KW-1185">Reference proteome</keyword>
<gene>
    <name evidence="5" type="ORF">D2V17_16000</name>
</gene>
<dbReference type="PANTHER" id="PTHR11559">
    <property type="entry name" value="CARBOXYLESTERASE"/>
    <property type="match status" value="1"/>
</dbReference>
<keyword evidence="2 3" id="KW-0378">Hydrolase</keyword>
<evidence type="ECO:0000313" key="6">
    <source>
        <dbReference type="Proteomes" id="UP000265366"/>
    </source>
</evidence>
<feature type="signal peptide" evidence="3">
    <location>
        <begin position="1"/>
        <end position="24"/>
    </location>
</feature>
<dbReference type="PROSITE" id="PS00122">
    <property type="entry name" value="CARBOXYLESTERASE_B_1"/>
    <property type="match status" value="1"/>
</dbReference>
<dbReference type="InterPro" id="IPR019826">
    <property type="entry name" value="Carboxylesterase_B_AS"/>
</dbReference>
<evidence type="ECO:0000259" key="4">
    <source>
        <dbReference type="Pfam" id="PF00135"/>
    </source>
</evidence>
<dbReference type="Pfam" id="PF00135">
    <property type="entry name" value="COesterase"/>
    <property type="match status" value="2"/>
</dbReference>
<reference evidence="5 6" key="1">
    <citation type="submission" date="2018-08" db="EMBL/GenBank/DDBJ databases">
        <title>Erythrobacter zhengii sp.nov., a bacterium isolated from deep-sea sediment.</title>
        <authorList>
            <person name="Fang C."/>
            <person name="Wu Y.-H."/>
            <person name="Sun C."/>
            <person name="Wang H."/>
            <person name="Cheng H."/>
            <person name="Meng F.-X."/>
            <person name="Wang C.-S."/>
            <person name="Xu X.-W."/>
        </authorList>
    </citation>
    <scope>NUCLEOTIDE SEQUENCE [LARGE SCALE GENOMIC DNA]</scope>
    <source>
        <strain evidence="5 6">CCTCC AB 2015396</strain>
    </source>
</reference>
<evidence type="ECO:0000313" key="5">
    <source>
        <dbReference type="EMBL" id="RIV82177.1"/>
    </source>
</evidence>
<feature type="domain" description="Carboxylesterase type B" evidence="4">
    <location>
        <begin position="385"/>
        <end position="499"/>
    </location>
</feature>
<feature type="domain" description="Carboxylesterase type B" evidence="4">
    <location>
        <begin position="25"/>
        <end position="347"/>
    </location>
</feature>
<dbReference type="InterPro" id="IPR050309">
    <property type="entry name" value="Type-B_Carboxylest/Lipase"/>
</dbReference>
<dbReference type="OrthoDB" id="9775851at2"/>
<evidence type="ECO:0000256" key="3">
    <source>
        <dbReference type="RuleBase" id="RU361235"/>
    </source>
</evidence>
<dbReference type="InterPro" id="IPR029058">
    <property type="entry name" value="AB_hydrolase_fold"/>
</dbReference>
<dbReference type="EMBL" id="QXFM01000121">
    <property type="protein sequence ID" value="RIV82177.1"/>
    <property type="molecule type" value="Genomic_DNA"/>
</dbReference>
<dbReference type="InterPro" id="IPR002018">
    <property type="entry name" value="CarbesteraseB"/>
</dbReference>
<dbReference type="AlphaFoldDB" id="A0A3A1P2C8"/>
<evidence type="ECO:0000256" key="2">
    <source>
        <dbReference type="ARBA" id="ARBA00022801"/>
    </source>
</evidence>
<dbReference type="SUPFAM" id="SSF53474">
    <property type="entry name" value="alpha/beta-Hydrolases"/>
    <property type="match status" value="1"/>
</dbReference>
<comment type="similarity">
    <text evidence="1 3">Belongs to the type-B carboxylesterase/lipase family.</text>
</comment>
<protein>
    <recommendedName>
        <fullName evidence="3">Carboxylic ester hydrolase</fullName>
        <ecNumber evidence="3">3.1.1.-</ecNumber>
    </recommendedName>
</protein>
<organism evidence="5 6">
    <name type="scientific">Aurantiacibacter xanthus</name>
    <dbReference type="NCBI Taxonomy" id="1784712"/>
    <lineage>
        <taxon>Bacteria</taxon>
        <taxon>Pseudomonadati</taxon>
        <taxon>Pseudomonadota</taxon>
        <taxon>Alphaproteobacteria</taxon>
        <taxon>Sphingomonadales</taxon>
        <taxon>Erythrobacteraceae</taxon>
        <taxon>Aurantiacibacter</taxon>
    </lineage>
</organism>
<evidence type="ECO:0000256" key="1">
    <source>
        <dbReference type="ARBA" id="ARBA00005964"/>
    </source>
</evidence>